<gene>
    <name evidence="1" type="ORF">G3M58_18960</name>
</gene>
<evidence type="ECO:0000313" key="1">
    <source>
        <dbReference type="EMBL" id="NEE08521.1"/>
    </source>
</evidence>
<proteinExistence type="predicted"/>
<protein>
    <submittedName>
        <fullName evidence="1">Uncharacterized protein</fullName>
    </submittedName>
</protein>
<organism evidence="1">
    <name type="scientific">Streptomyces sp. SID7499</name>
    <dbReference type="NCBI Taxonomy" id="2706086"/>
    <lineage>
        <taxon>Bacteria</taxon>
        <taxon>Bacillati</taxon>
        <taxon>Actinomycetota</taxon>
        <taxon>Actinomycetes</taxon>
        <taxon>Kitasatosporales</taxon>
        <taxon>Streptomycetaceae</taxon>
        <taxon>Streptomyces</taxon>
    </lineage>
</organism>
<reference evidence="1" key="1">
    <citation type="submission" date="2020-01" db="EMBL/GenBank/DDBJ databases">
        <title>Insect and environment-associated Actinomycetes.</title>
        <authorList>
            <person name="Currrie C."/>
            <person name="Chevrette M."/>
            <person name="Carlson C."/>
            <person name="Stubbendieck R."/>
            <person name="Wendt-Pienkowski E."/>
        </authorList>
    </citation>
    <scope>NUCLEOTIDE SEQUENCE</scope>
    <source>
        <strain evidence="1">SID7499</strain>
    </source>
</reference>
<dbReference type="AlphaFoldDB" id="A0A6G3WSQ4"/>
<dbReference type="EMBL" id="JAAGMN010001921">
    <property type="protein sequence ID" value="NEE08521.1"/>
    <property type="molecule type" value="Genomic_DNA"/>
</dbReference>
<name>A0A6G3WSQ4_9ACTN</name>
<accession>A0A6G3WSQ4</accession>
<sequence>MRPTLRTALANHHFTLSSDVKHVLQLSPALADPQLADELLEQGIHNARALLGIEHGYATTPN</sequence>
<comment type="caution">
    <text evidence="1">The sequence shown here is derived from an EMBL/GenBank/DDBJ whole genome shotgun (WGS) entry which is preliminary data.</text>
</comment>